<protein>
    <submittedName>
        <fullName evidence="1">Uncharacterized protein</fullName>
    </submittedName>
</protein>
<name>A0AAN9AM14_9CAEN</name>
<accession>A0AAN9AM14</accession>
<organism evidence="1 2">
    <name type="scientific">Littorina saxatilis</name>
    <dbReference type="NCBI Taxonomy" id="31220"/>
    <lineage>
        <taxon>Eukaryota</taxon>
        <taxon>Metazoa</taxon>
        <taxon>Spiralia</taxon>
        <taxon>Lophotrochozoa</taxon>
        <taxon>Mollusca</taxon>
        <taxon>Gastropoda</taxon>
        <taxon>Caenogastropoda</taxon>
        <taxon>Littorinimorpha</taxon>
        <taxon>Littorinoidea</taxon>
        <taxon>Littorinidae</taxon>
        <taxon>Littorina</taxon>
    </lineage>
</organism>
<dbReference type="AlphaFoldDB" id="A0AAN9AM14"/>
<comment type="caution">
    <text evidence="1">The sequence shown here is derived from an EMBL/GenBank/DDBJ whole genome shotgun (WGS) entry which is preliminary data.</text>
</comment>
<dbReference type="Proteomes" id="UP001374579">
    <property type="component" value="Unassembled WGS sequence"/>
</dbReference>
<keyword evidence="2" id="KW-1185">Reference proteome</keyword>
<dbReference type="EMBL" id="JBAMIC010001477">
    <property type="protein sequence ID" value="KAK7089488.1"/>
    <property type="molecule type" value="Genomic_DNA"/>
</dbReference>
<gene>
    <name evidence="1" type="ORF">V1264_024911</name>
</gene>
<reference evidence="1 2" key="1">
    <citation type="submission" date="2024-02" db="EMBL/GenBank/DDBJ databases">
        <title>Chromosome-scale genome assembly of the rough periwinkle Littorina saxatilis.</title>
        <authorList>
            <person name="De Jode A."/>
            <person name="Faria R."/>
            <person name="Formenti G."/>
            <person name="Sims Y."/>
            <person name="Smith T.P."/>
            <person name="Tracey A."/>
            <person name="Wood J.M.D."/>
            <person name="Zagrodzka Z.B."/>
            <person name="Johannesson K."/>
            <person name="Butlin R.K."/>
            <person name="Leder E.H."/>
        </authorList>
    </citation>
    <scope>NUCLEOTIDE SEQUENCE [LARGE SCALE GENOMIC DNA]</scope>
    <source>
        <strain evidence="1">Snail1</strain>
        <tissue evidence="1">Muscle</tissue>
    </source>
</reference>
<evidence type="ECO:0000313" key="2">
    <source>
        <dbReference type="Proteomes" id="UP001374579"/>
    </source>
</evidence>
<proteinExistence type="predicted"/>
<evidence type="ECO:0000313" key="1">
    <source>
        <dbReference type="EMBL" id="KAK7089488.1"/>
    </source>
</evidence>
<sequence length="109" mass="12494">MFDMDVNLRNSDTNVQHSHLIIQNTLNIPPARYLPDLHNATVHVVVGNEFFPHNQVSECDCIMPNGWRCPHGHNGTNGTHGSNHSSRRNDDGLKRFYTYLVYMVYSKLT</sequence>